<gene>
    <name evidence="2" type="ORF">FLAG1_01448</name>
</gene>
<accession>A0A0M9F4C4</accession>
<keyword evidence="3" id="KW-1185">Reference proteome</keyword>
<sequence length="166" mass="19405">MNSNDPNKSDDDAQLFRTLIYNIPISSRDIVVVARERIFSFTKQRQSKATHTATTLPQQIPVTMDPTAQELSDIRKRISETMAYVSKEQQELDEIIQFINRIEQFDLQQMSGSASSARGKRNKAQVKSVKEEKEDYECRRAKKQESLGLMWRKIHELQERERELTK</sequence>
<dbReference type="EMBL" id="JXCE01000011">
    <property type="protein sequence ID" value="KPA45722.1"/>
    <property type="molecule type" value="Genomic_DNA"/>
</dbReference>
<dbReference type="AlphaFoldDB" id="A0A0M9F4C4"/>
<evidence type="ECO:0000313" key="3">
    <source>
        <dbReference type="Proteomes" id="UP000037904"/>
    </source>
</evidence>
<evidence type="ECO:0000256" key="1">
    <source>
        <dbReference type="SAM" id="MobiDB-lite"/>
    </source>
</evidence>
<reference evidence="2 3" key="1">
    <citation type="submission" date="2015-04" db="EMBL/GenBank/DDBJ databases">
        <title>The draft genome sequence of Fusarium langsethiae, a T-2/HT-2 mycotoxin producer.</title>
        <authorList>
            <person name="Lysoe E."/>
            <person name="Divon H.H."/>
            <person name="Terzi V."/>
            <person name="Orru L."/>
            <person name="Lamontanara A."/>
            <person name="Kolseth A.-K."/>
            <person name="Frandsen R.J."/>
            <person name="Nielsen K."/>
            <person name="Thrane U."/>
        </authorList>
    </citation>
    <scope>NUCLEOTIDE SEQUENCE [LARGE SCALE GENOMIC DNA]</scope>
    <source>
        <strain evidence="2 3">Fl201059</strain>
    </source>
</reference>
<comment type="caution">
    <text evidence="2">The sequence shown here is derived from an EMBL/GenBank/DDBJ whole genome shotgun (WGS) entry which is preliminary data.</text>
</comment>
<dbReference type="Proteomes" id="UP000037904">
    <property type="component" value="Unassembled WGS sequence"/>
</dbReference>
<evidence type="ECO:0000313" key="2">
    <source>
        <dbReference type="EMBL" id="KPA45722.1"/>
    </source>
</evidence>
<name>A0A0M9F4C4_FUSLA</name>
<proteinExistence type="predicted"/>
<organism evidence="2 3">
    <name type="scientific">Fusarium langsethiae</name>
    <dbReference type="NCBI Taxonomy" id="179993"/>
    <lineage>
        <taxon>Eukaryota</taxon>
        <taxon>Fungi</taxon>
        <taxon>Dikarya</taxon>
        <taxon>Ascomycota</taxon>
        <taxon>Pezizomycotina</taxon>
        <taxon>Sordariomycetes</taxon>
        <taxon>Hypocreomycetidae</taxon>
        <taxon>Hypocreales</taxon>
        <taxon>Nectriaceae</taxon>
        <taxon>Fusarium</taxon>
    </lineage>
</organism>
<protein>
    <submittedName>
        <fullName evidence="2">Uncharacterized protein</fullName>
    </submittedName>
</protein>
<feature type="region of interest" description="Disordered" evidence="1">
    <location>
        <begin position="111"/>
        <end position="135"/>
    </location>
</feature>